<dbReference type="RefSeq" id="WP_379834808.1">
    <property type="nucleotide sequence ID" value="NZ_JBHRYQ010000001.1"/>
</dbReference>
<evidence type="ECO:0000259" key="2">
    <source>
        <dbReference type="PROSITE" id="PS51782"/>
    </source>
</evidence>
<accession>A0ABV7YT97</accession>
<evidence type="ECO:0000256" key="1">
    <source>
        <dbReference type="SAM" id="SignalP"/>
    </source>
</evidence>
<feature type="chain" id="PRO_5046438109" evidence="1">
    <location>
        <begin position="20"/>
        <end position="281"/>
    </location>
</feature>
<dbReference type="InterPro" id="IPR018392">
    <property type="entry name" value="LysM"/>
</dbReference>
<name>A0ABV7YT97_9BACT</name>
<dbReference type="Pfam" id="PF01476">
    <property type="entry name" value="LysM"/>
    <property type="match status" value="2"/>
</dbReference>
<keyword evidence="1" id="KW-0732">Signal</keyword>
<dbReference type="CDD" id="cd00118">
    <property type="entry name" value="LysM"/>
    <property type="match status" value="2"/>
</dbReference>
<dbReference type="Proteomes" id="UP001595616">
    <property type="component" value="Unassembled WGS sequence"/>
</dbReference>
<gene>
    <name evidence="3" type="ORF">ACFOOI_02830</name>
</gene>
<evidence type="ECO:0000313" key="4">
    <source>
        <dbReference type="Proteomes" id="UP001595616"/>
    </source>
</evidence>
<feature type="signal peptide" evidence="1">
    <location>
        <begin position="1"/>
        <end position="19"/>
    </location>
</feature>
<dbReference type="SMART" id="SM00257">
    <property type="entry name" value="LysM"/>
    <property type="match status" value="2"/>
</dbReference>
<proteinExistence type="predicted"/>
<dbReference type="Gene3D" id="2.40.40.10">
    <property type="entry name" value="RlpA-like domain"/>
    <property type="match status" value="1"/>
</dbReference>
<keyword evidence="4" id="KW-1185">Reference proteome</keyword>
<dbReference type="PROSITE" id="PS51782">
    <property type="entry name" value="LYSM"/>
    <property type="match status" value="2"/>
</dbReference>
<dbReference type="SUPFAM" id="SSF54106">
    <property type="entry name" value="LysM domain"/>
    <property type="match status" value="2"/>
</dbReference>
<protein>
    <submittedName>
        <fullName evidence="3">LysM peptidoglycan-binding domain-containing protein</fullName>
    </submittedName>
</protein>
<dbReference type="InterPro" id="IPR036779">
    <property type="entry name" value="LysM_dom_sf"/>
</dbReference>
<dbReference type="PANTHER" id="PTHR33734:SF22">
    <property type="entry name" value="MEMBRANE-BOUND LYTIC MUREIN TRANSGLYCOSYLASE D"/>
    <property type="match status" value="1"/>
</dbReference>
<dbReference type="InterPro" id="IPR036908">
    <property type="entry name" value="RlpA-like_sf"/>
</dbReference>
<organism evidence="3 4">
    <name type="scientific">Lacihabitans lacunae</name>
    <dbReference type="NCBI Taxonomy" id="1028214"/>
    <lineage>
        <taxon>Bacteria</taxon>
        <taxon>Pseudomonadati</taxon>
        <taxon>Bacteroidota</taxon>
        <taxon>Cytophagia</taxon>
        <taxon>Cytophagales</taxon>
        <taxon>Leadbetterellaceae</taxon>
        <taxon>Lacihabitans</taxon>
    </lineage>
</organism>
<feature type="domain" description="LysM" evidence="2">
    <location>
        <begin position="118"/>
        <end position="161"/>
    </location>
</feature>
<feature type="domain" description="LysM" evidence="2">
    <location>
        <begin position="43"/>
        <end position="88"/>
    </location>
</feature>
<dbReference type="Gene3D" id="3.10.350.10">
    <property type="entry name" value="LysM domain"/>
    <property type="match status" value="2"/>
</dbReference>
<comment type="caution">
    <text evidence="3">The sequence shown here is derived from an EMBL/GenBank/DDBJ whole genome shotgun (WGS) entry which is preliminary data.</text>
</comment>
<dbReference type="EMBL" id="JBHRYQ010000001">
    <property type="protein sequence ID" value="MFC3809575.1"/>
    <property type="molecule type" value="Genomic_DNA"/>
</dbReference>
<sequence>MLNRILIIILLSITNSAFASDYKILSSTKDTLKTEIVKDKVFVLHKVQAGQTLYSLVRVYNSTMPEVMAANPVLNNQVAIKVNQVLYFPLMKNGKQVTAKAFKREEKASKKEITDKKGIHEVSAGETVYSISRKYNIDISDFVEANGIEENKLGQGQKLIIDPEEIKKVLKKSVLDKPKFIALEQVAVGKKITQEGVAEVINTTNRSNNYLALHRTAPVGSIIKITNEANGATITAKVVGNLSETGPDQEILVKLSPYAYYKLKPKDSKIRAEVVYFETAK</sequence>
<dbReference type="PANTHER" id="PTHR33734">
    <property type="entry name" value="LYSM DOMAIN-CONTAINING GPI-ANCHORED PROTEIN 2"/>
    <property type="match status" value="1"/>
</dbReference>
<evidence type="ECO:0000313" key="3">
    <source>
        <dbReference type="EMBL" id="MFC3809575.1"/>
    </source>
</evidence>
<reference evidence="4" key="1">
    <citation type="journal article" date="2019" name="Int. J. Syst. Evol. Microbiol.">
        <title>The Global Catalogue of Microorganisms (GCM) 10K type strain sequencing project: providing services to taxonomists for standard genome sequencing and annotation.</title>
        <authorList>
            <consortium name="The Broad Institute Genomics Platform"/>
            <consortium name="The Broad Institute Genome Sequencing Center for Infectious Disease"/>
            <person name="Wu L."/>
            <person name="Ma J."/>
        </authorList>
    </citation>
    <scope>NUCLEOTIDE SEQUENCE [LARGE SCALE GENOMIC DNA]</scope>
    <source>
        <strain evidence="4">CECT 7956</strain>
    </source>
</reference>